<feature type="domain" description="Carbohydrate kinase PfkB" evidence="3">
    <location>
        <begin position="1"/>
        <end position="282"/>
    </location>
</feature>
<evidence type="ECO:0000259" key="3">
    <source>
        <dbReference type="Pfam" id="PF00294"/>
    </source>
</evidence>
<name>A0A1I3XFY4_9GAMM</name>
<dbReference type="PROSITE" id="PS00584">
    <property type="entry name" value="PFKB_KINASES_2"/>
    <property type="match status" value="1"/>
</dbReference>
<dbReference type="EMBL" id="FOSH01000006">
    <property type="protein sequence ID" value="SFK18433.1"/>
    <property type="molecule type" value="Genomic_DNA"/>
</dbReference>
<dbReference type="InterPro" id="IPR052562">
    <property type="entry name" value="Ketohexokinase-related"/>
</dbReference>
<organism evidence="4 5">
    <name type="scientific">Methylophaga sulfidovorans</name>
    <dbReference type="NCBI Taxonomy" id="45496"/>
    <lineage>
        <taxon>Bacteria</taxon>
        <taxon>Pseudomonadati</taxon>
        <taxon>Pseudomonadota</taxon>
        <taxon>Gammaproteobacteria</taxon>
        <taxon>Thiotrichales</taxon>
        <taxon>Piscirickettsiaceae</taxon>
        <taxon>Methylophaga</taxon>
    </lineage>
</organism>
<gene>
    <name evidence="4" type="ORF">SAMN04488079_10648</name>
</gene>
<dbReference type="InterPro" id="IPR029056">
    <property type="entry name" value="Ribokinase-like"/>
</dbReference>
<dbReference type="PANTHER" id="PTHR42774:SF3">
    <property type="entry name" value="KETOHEXOKINASE"/>
    <property type="match status" value="1"/>
</dbReference>
<evidence type="ECO:0000256" key="1">
    <source>
        <dbReference type="ARBA" id="ARBA00022679"/>
    </source>
</evidence>
<proteinExistence type="predicted"/>
<dbReference type="Pfam" id="PF00294">
    <property type="entry name" value="PfkB"/>
    <property type="match status" value="1"/>
</dbReference>
<dbReference type="PANTHER" id="PTHR42774">
    <property type="entry name" value="PHOSPHOTRANSFERASE SYSTEM TRANSPORT PROTEIN"/>
    <property type="match status" value="1"/>
</dbReference>
<dbReference type="GO" id="GO:0016301">
    <property type="term" value="F:kinase activity"/>
    <property type="evidence" value="ECO:0007669"/>
    <property type="project" value="UniProtKB-KW"/>
</dbReference>
<accession>A0A1I3XFY4</accession>
<evidence type="ECO:0000256" key="2">
    <source>
        <dbReference type="ARBA" id="ARBA00022777"/>
    </source>
</evidence>
<reference evidence="5" key="1">
    <citation type="submission" date="2016-10" db="EMBL/GenBank/DDBJ databases">
        <authorList>
            <person name="Varghese N."/>
            <person name="Submissions S."/>
        </authorList>
    </citation>
    <scope>NUCLEOTIDE SEQUENCE [LARGE SCALE GENOMIC DNA]</scope>
    <source>
        <strain evidence="5">DSM 11578</strain>
    </source>
</reference>
<keyword evidence="5" id="KW-1185">Reference proteome</keyword>
<dbReference type="OrthoDB" id="9813569at2"/>
<evidence type="ECO:0000313" key="5">
    <source>
        <dbReference type="Proteomes" id="UP000198924"/>
    </source>
</evidence>
<evidence type="ECO:0000313" key="4">
    <source>
        <dbReference type="EMBL" id="SFK18433.1"/>
    </source>
</evidence>
<dbReference type="Proteomes" id="UP000198924">
    <property type="component" value="Unassembled WGS sequence"/>
</dbReference>
<dbReference type="AlphaFoldDB" id="A0A1I3XFY4"/>
<dbReference type="RefSeq" id="WP_091712509.1">
    <property type="nucleotide sequence ID" value="NZ_FOSH01000006.1"/>
</dbReference>
<dbReference type="Gene3D" id="3.40.1190.20">
    <property type="match status" value="1"/>
</dbReference>
<dbReference type="STRING" id="45496.SAMN04488079_10648"/>
<dbReference type="InterPro" id="IPR002173">
    <property type="entry name" value="Carboh/pur_kinase_PfkB_CS"/>
</dbReference>
<keyword evidence="2 4" id="KW-0418">Kinase</keyword>
<sequence>MANILAVGIATIDIINRVSHYPKEDDEVRAVSQTIRRGGNATNTLVVLSQLGHQCAWSGVLIDETDAAIVKNDLAEHQIDLRYCKVIPHGKLPTSYINVSESSGSRTIVHYRDCPELDFEFFSQIDLNAFDWVHFEGRNVHELEKMLSWLKTHFPHLPCSLEIEKPRDGIEQLFSLADVLLFSQPYAMNQGFKSAQSFLQSLTMESIMTCTWGEVGAWLKANNKIINSPAFPPPQLVDTLAAGDTFNAGIISGLAQQYSLEKTLEYACRLAGQKCGQDGLKNLTLP</sequence>
<dbReference type="SUPFAM" id="SSF53613">
    <property type="entry name" value="Ribokinase-like"/>
    <property type="match status" value="1"/>
</dbReference>
<keyword evidence="1" id="KW-0808">Transferase</keyword>
<dbReference type="InterPro" id="IPR011611">
    <property type="entry name" value="PfkB_dom"/>
</dbReference>
<protein>
    <submittedName>
        <fullName evidence="4">Ketohexokinase</fullName>
    </submittedName>
</protein>